<dbReference type="EnsemblMetazoa" id="AMAM013806-RA">
    <property type="protein sequence ID" value="AMAM013806-PA"/>
    <property type="gene ID" value="AMAM013806"/>
</dbReference>
<dbReference type="VEuPathDB" id="VectorBase:AMAM013806"/>
<accession>A0A182SUQ6</accession>
<evidence type="ECO:0008006" key="4">
    <source>
        <dbReference type="Google" id="ProtNLM"/>
    </source>
</evidence>
<name>A0A182SUQ6_9DIPT</name>
<dbReference type="Proteomes" id="UP000075901">
    <property type="component" value="Unassembled WGS sequence"/>
</dbReference>
<reference evidence="3" key="1">
    <citation type="submission" date="2013-09" db="EMBL/GenBank/DDBJ databases">
        <title>The Genome Sequence of Anopheles maculatus species B.</title>
        <authorList>
            <consortium name="The Broad Institute Genomics Platform"/>
            <person name="Neafsey D.E."/>
            <person name="Besansky N."/>
            <person name="Howell P."/>
            <person name="Walton C."/>
            <person name="Young S.K."/>
            <person name="Zeng Q."/>
            <person name="Gargeya S."/>
            <person name="Fitzgerald M."/>
            <person name="Haas B."/>
            <person name="Abouelleil A."/>
            <person name="Allen A.W."/>
            <person name="Alvarado L."/>
            <person name="Arachchi H.M."/>
            <person name="Berlin A.M."/>
            <person name="Chapman S.B."/>
            <person name="Gainer-Dewar J."/>
            <person name="Goldberg J."/>
            <person name="Griggs A."/>
            <person name="Gujja S."/>
            <person name="Hansen M."/>
            <person name="Howarth C."/>
            <person name="Imamovic A."/>
            <person name="Ireland A."/>
            <person name="Larimer J."/>
            <person name="McCowan C."/>
            <person name="Murphy C."/>
            <person name="Pearson M."/>
            <person name="Poon T.W."/>
            <person name="Priest M."/>
            <person name="Roberts A."/>
            <person name="Saif S."/>
            <person name="Shea T."/>
            <person name="Sisk P."/>
            <person name="Sykes S."/>
            <person name="Wortman J."/>
            <person name="Nusbaum C."/>
            <person name="Birren B."/>
        </authorList>
    </citation>
    <scope>NUCLEOTIDE SEQUENCE [LARGE SCALE GENOMIC DNA]</scope>
    <source>
        <strain evidence="3">maculatus3</strain>
    </source>
</reference>
<evidence type="ECO:0000313" key="2">
    <source>
        <dbReference type="EnsemblMetazoa" id="AMAM013806-PA"/>
    </source>
</evidence>
<feature type="signal peptide" evidence="1">
    <location>
        <begin position="1"/>
        <end position="17"/>
    </location>
</feature>
<proteinExistence type="predicted"/>
<protein>
    <recommendedName>
        <fullName evidence="4">Chitin-binding type-2 domain-containing protein</fullName>
    </recommendedName>
</protein>
<keyword evidence="1" id="KW-0732">Signal</keyword>
<dbReference type="AlphaFoldDB" id="A0A182SUQ6"/>
<organism evidence="2 3">
    <name type="scientific">Anopheles maculatus</name>
    <dbReference type="NCBI Taxonomy" id="74869"/>
    <lineage>
        <taxon>Eukaryota</taxon>
        <taxon>Metazoa</taxon>
        <taxon>Ecdysozoa</taxon>
        <taxon>Arthropoda</taxon>
        <taxon>Hexapoda</taxon>
        <taxon>Insecta</taxon>
        <taxon>Pterygota</taxon>
        <taxon>Neoptera</taxon>
        <taxon>Endopterygota</taxon>
        <taxon>Diptera</taxon>
        <taxon>Nematocera</taxon>
        <taxon>Culicoidea</taxon>
        <taxon>Culicidae</taxon>
        <taxon>Anophelinae</taxon>
        <taxon>Anopheles</taxon>
        <taxon>Anopheles maculatus group</taxon>
    </lineage>
</organism>
<evidence type="ECO:0000256" key="1">
    <source>
        <dbReference type="SAM" id="SignalP"/>
    </source>
</evidence>
<keyword evidence="3" id="KW-1185">Reference proteome</keyword>
<feature type="chain" id="PRO_5008136125" description="Chitin-binding type-2 domain-containing protein" evidence="1">
    <location>
        <begin position="18"/>
        <end position="143"/>
    </location>
</feature>
<evidence type="ECO:0000313" key="3">
    <source>
        <dbReference type="Proteomes" id="UP000075901"/>
    </source>
</evidence>
<reference evidence="2" key="2">
    <citation type="submission" date="2020-05" db="UniProtKB">
        <authorList>
            <consortium name="EnsemblMetazoa"/>
        </authorList>
    </citation>
    <scope>IDENTIFICATION</scope>
    <source>
        <strain evidence="2">maculatus3</strain>
    </source>
</reference>
<sequence>MEQSVLLLIVFTVMVAGQTIDDPIFPLEYCGNRTACYNITFMEKPDEYCTEFAGKVAVPSKLCINGMILCSGHKYSAGCLYSVNNLRNNCDYAKENCYADLKEGATDPDPENPIFPVAACGPPVRISNMWNERTTSVKITLDR</sequence>